<keyword evidence="5" id="KW-0436">Ligase</keyword>
<evidence type="ECO:0000313" key="5">
    <source>
        <dbReference type="EMBL" id="OEG21718.1"/>
    </source>
</evidence>
<dbReference type="PANTHER" id="PTHR43679:SF2">
    <property type="entry name" value="OCTANOYL-[GCVH]:PROTEIN N-OCTANOYLTRANSFERASE"/>
    <property type="match status" value="1"/>
</dbReference>
<comment type="function">
    <text evidence="3">Catalyzes the amidotransfer (transamidation) of the lipoyl moiety from lipoyl-GcvH to the lipoyl domain of the E2 subunit of lipoate-dependent enzymes. Takes part in a pathway for scavenging of lipoic acid.</text>
</comment>
<keyword evidence="2 3" id="KW-0012">Acyltransferase</keyword>
<keyword evidence="6" id="KW-1185">Reference proteome</keyword>
<proteinExistence type="inferred from homology"/>
<dbReference type="UniPathway" id="UPA00537"/>
<dbReference type="EMBL" id="MIKC01000038">
    <property type="protein sequence ID" value="OEG21718.1"/>
    <property type="molecule type" value="Genomic_DNA"/>
</dbReference>
<dbReference type="SUPFAM" id="SSF55681">
    <property type="entry name" value="Class II aaRS and biotin synthetases"/>
    <property type="match status" value="1"/>
</dbReference>
<dbReference type="InterPro" id="IPR004143">
    <property type="entry name" value="BPL_LPL_catalytic"/>
</dbReference>
<comment type="similarity">
    <text evidence="3">Belongs to the octanoyltransferase LipL family.</text>
</comment>
<dbReference type="OrthoDB" id="2080934at2"/>
<gene>
    <name evidence="3" type="primary">lipL</name>
    <name evidence="5" type="ORF">BCR24_05385</name>
</gene>
<dbReference type="InterPro" id="IPR045864">
    <property type="entry name" value="aa-tRNA-synth_II/BPL/LPL"/>
</dbReference>
<dbReference type="PANTHER" id="PTHR43679">
    <property type="entry name" value="OCTANOYLTRANSFERASE LIPM-RELATED"/>
    <property type="match status" value="1"/>
</dbReference>
<dbReference type="PROSITE" id="PS51733">
    <property type="entry name" value="BPL_LPL_CATALYTIC"/>
    <property type="match status" value="1"/>
</dbReference>
<dbReference type="GO" id="GO:0009249">
    <property type="term" value="P:protein lipoylation"/>
    <property type="evidence" value="ECO:0007669"/>
    <property type="project" value="UniProtKB-UniRule"/>
</dbReference>
<name>A0A1E5H9U2_9ENTE</name>
<dbReference type="GO" id="GO:0009107">
    <property type="term" value="P:lipoate biosynthetic process"/>
    <property type="evidence" value="ECO:0007669"/>
    <property type="project" value="InterPro"/>
</dbReference>
<dbReference type="Proteomes" id="UP000094469">
    <property type="component" value="Unassembled WGS sequence"/>
</dbReference>
<dbReference type="GO" id="GO:0033819">
    <property type="term" value="F:lipoyl(octanoyl) transferase activity"/>
    <property type="evidence" value="ECO:0007669"/>
    <property type="project" value="InterPro"/>
</dbReference>
<dbReference type="STRING" id="1131292.BCR24_05385"/>
<dbReference type="HAMAP" id="MF_02119">
    <property type="entry name" value="LipL"/>
    <property type="match status" value="1"/>
</dbReference>
<feature type="active site" description="Acyl-thioester intermediate" evidence="3">
    <location>
        <position position="148"/>
    </location>
</feature>
<reference evidence="6" key="1">
    <citation type="submission" date="2016-09" db="EMBL/GenBank/DDBJ databases">
        <authorList>
            <person name="Gulvik C.A."/>
        </authorList>
    </citation>
    <scope>NUCLEOTIDE SEQUENCE [LARGE SCALE GENOMIC DNA]</scope>
    <source>
        <strain evidence="6">LMG 26676</strain>
    </source>
</reference>
<feature type="site" description="Lowers pKa of active site Cys" evidence="3">
    <location>
        <position position="160"/>
    </location>
</feature>
<dbReference type="EC" id="2.3.1.200" evidence="3"/>
<keyword evidence="1 3" id="KW-0808">Transferase</keyword>
<evidence type="ECO:0000256" key="3">
    <source>
        <dbReference type="HAMAP-Rule" id="MF_02119"/>
    </source>
</evidence>
<evidence type="ECO:0000256" key="2">
    <source>
        <dbReference type="ARBA" id="ARBA00023315"/>
    </source>
</evidence>
<dbReference type="GO" id="GO:0016874">
    <property type="term" value="F:ligase activity"/>
    <property type="evidence" value="ECO:0007669"/>
    <property type="project" value="UniProtKB-KW"/>
</dbReference>
<dbReference type="InterPro" id="IPR050664">
    <property type="entry name" value="Octanoyltrans_LipM/LipL"/>
</dbReference>
<protein>
    <recommendedName>
        <fullName evidence="3">Lipoyl-[GcvH]:protein N-lipoyltransferase</fullName>
        <ecNumber evidence="3">2.3.1.200</ecNumber>
    </recommendedName>
    <alternativeName>
        <fullName evidence="3">Lipoyl-[GcvH]:E2 amidotransferase</fullName>
    </alternativeName>
</protein>
<accession>A0A1E5H9U2</accession>
<dbReference type="InterPro" id="IPR024897">
    <property type="entry name" value="LipL"/>
</dbReference>
<feature type="domain" description="BPL/LPL catalytic" evidence="4">
    <location>
        <begin position="42"/>
        <end position="228"/>
    </location>
</feature>
<evidence type="ECO:0000259" key="4">
    <source>
        <dbReference type="PROSITE" id="PS51733"/>
    </source>
</evidence>
<comment type="pathway">
    <text evidence="3">Protein modification; protein lipoylation via exogenous pathway.</text>
</comment>
<evidence type="ECO:0000256" key="1">
    <source>
        <dbReference type="ARBA" id="ARBA00022679"/>
    </source>
</evidence>
<evidence type="ECO:0000313" key="6">
    <source>
        <dbReference type="Proteomes" id="UP000094469"/>
    </source>
</evidence>
<dbReference type="Gene3D" id="3.30.930.10">
    <property type="entry name" value="Bira Bifunctional Protein, Domain 2"/>
    <property type="match status" value="1"/>
</dbReference>
<dbReference type="CDD" id="cd16443">
    <property type="entry name" value="LplA"/>
    <property type="match status" value="1"/>
</dbReference>
<dbReference type="Pfam" id="PF21948">
    <property type="entry name" value="LplA-B_cat"/>
    <property type="match status" value="1"/>
</dbReference>
<dbReference type="RefSeq" id="WP_069640703.1">
    <property type="nucleotide sequence ID" value="NZ_JAFBEZ010000004.1"/>
</dbReference>
<comment type="caution">
    <text evidence="5">The sequence shown here is derived from an EMBL/GenBank/DDBJ whole genome shotgun (WGS) entry which is preliminary data.</text>
</comment>
<dbReference type="GO" id="GO:0017118">
    <property type="term" value="F:lipoyltransferase activity"/>
    <property type="evidence" value="ECO:0007669"/>
    <property type="project" value="UniProtKB-UniRule"/>
</dbReference>
<sequence>MTNLTQLFTTNTVFLYDQNCLTAKDYFLPFALTDTFTTFSGINQQPLIHFWQLDQAMILGMKDTRVTDLKKGLISLKENGYKTVIRNAGGLGVIADSGILNVSLILPNAGSKKISIDEAYHYMWHWIKRAFGDITHDIEAFEITDSYCPGTFDLSINGKKFAGIAQRRVKDGIAIMIYLSINGNQQKRGEIVRDFYRISLQDDFGKNGYPPVDPTVMANLEELLNEKLTIEVVKKRLINVLIDDTSVVIDSQALPKLLKSDCFTAEIDKQLEKMKQRNQLLDETITKKE</sequence>
<comment type="catalytic activity">
    <reaction evidence="3">
        <text>N(6)-[(R)-lipoyl]-L-lysyl-[glycine-cleavage complex H protein] + L-lysyl-[lipoyl-carrier protein] = L-lysyl-[glycine-cleavage complex H protein] + N(6)-[(R)-lipoyl]-L-lysyl-[lipoyl-carrier protein]</text>
        <dbReference type="Rhea" id="RHEA:16413"/>
        <dbReference type="Rhea" id="RHEA-COMP:10494"/>
        <dbReference type="Rhea" id="RHEA-COMP:10500"/>
        <dbReference type="Rhea" id="RHEA-COMP:10501"/>
        <dbReference type="Rhea" id="RHEA-COMP:10502"/>
        <dbReference type="ChEBI" id="CHEBI:29969"/>
        <dbReference type="ChEBI" id="CHEBI:83099"/>
        <dbReference type="EC" id="2.3.1.200"/>
    </reaction>
</comment>
<organism evidence="5 6">
    <name type="scientific">Enterococcus ureilyticus</name>
    <dbReference type="NCBI Taxonomy" id="1131292"/>
    <lineage>
        <taxon>Bacteria</taxon>
        <taxon>Bacillati</taxon>
        <taxon>Bacillota</taxon>
        <taxon>Bacilli</taxon>
        <taxon>Lactobacillales</taxon>
        <taxon>Enterococcaceae</taxon>
        <taxon>Enterococcus</taxon>
    </lineage>
</organism>
<dbReference type="AlphaFoldDB" id="A0A1E5H9U2"/>
<comment type="miscellaneous">
    <text evidence="3">The reaction proceeds via a thioester-linked acyl-enzyme intermediate.</text>
</comment>